<dbReference type="SUPFAM" id="SSF47928">
    <property type="entry name" value="N-terminal domain of the delta subunit of the F1F0-ATP synthase"/>
    <property type="match status" value="1"/>
</dbReference>
<dbReference type="Pfam" id="PF00213">
    <property type="entry name" value="OSCP"/>
    <property type="match status" value="1"/>
</dbReference>
<dbReference type="PRINTS" id="PR00125">
    <property type="entry name" value="ATPASEDELTA"/>
</dbReference>
<sequence>MASSTRQALAQAKADISAYLGSDLSFATDLFVVADAISSSAQLRGILSDPSTERETKNALIERVFGGKVSSGSVEFVKKVAALRVSRSIDLVVILEQLGVHAAAAVAANTSVLDDVQSELFGFQQVVASDRELQFALSNKSAPNEAKLQLVDALVSGKVNAVTKALIAQAVGAVRGRRIAIVLDQFGKQVAAYGESLVATVTVSSALDTNQVERLRSSLAKTYGQQIRLNVEVDSSIIGGMVVQIAGEIIDGSVSSRLQNLKLQLGKAAASINRS</sequence>
<evidence type="ECO:0000256" key="2">
    <source>
        <dbReference type="ARBA" id="ARBA00022448"/>
    </source>
</evidence>
<evidence type="ECO:0000256" key="1">
    <source>
        <dbReference type="ARBA" id="ARBA00004370"/>
    </source>
</evidence>
<gene>
    <name evidence="7" type="ORF">UFOPK2373_00250</name>
</gene>
<organism evidence="7">
    <name type="scientific">freshwater metagenome</name>
    <dbReference type="NCBI Taxonomy" id="449393"/>
    <lineage>
        <taxon>unclassified sequences</taxon>
        <taxon>metagenomes</taxon>
        <taxon>ecological metagenomes</taxon>
    </lineage>
</organism>
<keyword evidence="3" id="KW-0375">Hydrogen ion transport</keyword>
<dbReference type="EMBL" id="CAEZXL010000025">
    <property type="protein sequence ID" value="CAB4680987.1"/>
    <property type="molecule type" value="Genomic_DNA"/>
</dbReference>
<dbReference type="InterPro" id="IPR000711">
    <property type="entry name" value="ATPase_OSCP/dsu"/>
</dbReference>
<keyword evidence="5" id="KW-0472">Membrane</keyword>
<dbReference type="HAMAP" id="MF_01416">
    <property type="entry name" value="ATP_synth_delta_bact"/>
    <property type="match status" value="1"/>
</dbReference>
<protein>
    <submittedName>
        <fullName evidence="7">Unannotated protein</fullName>
    </submittedName>
</protein>
<evidence type="ECO:0000256" key="6">
    <source>
        <dbReference type="ARBA" id="ARBA00023310"/>
    </source>
</evidence>
<dbReference type="GO" id="GO:0046933">
    <property type="term" value="F:proton-transporting ATP synthase activity, rotational mechanism"/>
    <property type="evidence" value="ECO:0007669"/>
    <property type="project" value="InterPro"/>
</dbReference>
<accession>A0A6J6N4A9</accession>
<name>A0A6J6N4A9_9ZZZZ</name>
<evidence type="ECO:0000256" key="3">
    <source>
        <dbReference type="ARBA" id="ARBA00022781"/>
    </source>
</evidence>
<keyword evidence="2" id="KW-0813">Transport</keyword>
<dbReference type="GO" id="GO:0016020">
    <property type="term" value="C:membrane"/>
    <property type="evidence" value="ECO:0007669"/>
    <property type="project" value="UniProtKB-SubCell"/>
</dbReference>
<comment type="subcellular location">
    <subcellularLocation>
        <location evidence="1">Membrane</location>
    </subcellularLocation>
</comment>
<proteinExistence type="inferred from homology"/>
<reference evidence="7" key="1">
    <citation type="submission" date="2020-05" db="EMBL/GenBank/DDBJ databases">
        <authorList>
            <person name="Chiriac C."/>
            <person name="Salcher M."/>
            <person name="Ghai R."/>
            <person name="Kavagutti S V."/>
        </authorList>
    </citation>
    <scope>NUCLEOTIDE SEQUENCE</scope>
</reference>
<keyword evidence="4" id="KW-0406">Ion transport</keyword>
<evidence type="ECO:0000256" key="5">
    <source>
        <dbReference type="ARBA" id="ARBA00023136"/>
    </source>
</evidence>
<dbReference type="InterPro" id="IPR026015">
    <property type="entry name" value="ATP_synth_OSCP/delta_N_sf"/>
</dbReference>
<dbReference type="NCBIfam" id="TIGR01145">
    <property type="entry name" value="ATP_synt_delta"/>
    <property type="match status" value="1"/>
</dbReference>
<dbReference type="Gene3D" id="1.10.520.20">
    <property type="entry name" value="N-terminal domain of the delta subunit of the F1F0-ATP synthase"/>
    <property type="match status" value="1"/>
</dbReference>
<evidence type="ECO:0000313" key="7">
    <source>
        <dbReference type="EMBL" id="CAB4680987.1"/>
    </source>
</evidence>
<keyword evidence="6" id="KW-0066">ATP synthesis</keyword>
<evidence type="ECO:0000256" key="4">
    <source>
        <dbReference type="ARBA" id="ARBA00023065"/>
    </source>
</evidence>
<dbReference type="NCBIfam" id="NF009967">
    <property type="entry name" value="PRK13430.1"/>
    <property type="match status" value="1"/>
</dbReference>
<dbReference type="AlphaFoldDB" id="A0A6J6N4A9"/>
<dbReference type="PANTHER" id="PTHR11910">
    <property type="entry name" value="ATP SYNTHASE DELTA CHAIN"/>
    <property type="match status" value="1"/>
</dbReference>